<dbReference type="InterPro" id="IPR025515">
    <property type="entry name" value="DUF4403"/>
</dbReference>
<dbReference type="AlphaFoldDB" id="A0A4R4E1M8"/>
<name>A0A4R4E1M8_9BACT</name>
<reference evidence="1 2" key="1">
    <citation type="submission" date="2019-03" db="EMBL/GenBank/DDBJ databases">
        <authorList>
            <person name="Kim M.K.M."/>
        </authorList>
    </citation>
    <scope>NUCLEOTIDE SEQUENCE [LARGE SCALE GENOMIC DNA]</scope>
    <source>
        <strain evidence="1 2">17J68-15</strain>
    </source>
</reference>
<dbReference type="Proteomes" id="UP000295164">
    <property type="component" value="Unassembled WGS sequence"/>
</dbReference>
<evidence type="ECO:0000313" key="2">
    <source>
        <dbReference type="Proteomes" id="UP000295164"/>
    </source>
</evidence>
<dbReference type="OrthoDB" id="617059at2"/>
<gene>
    <name evidence="1" type="ORF">E0486_06235</name>
</gene>
<dbReference type="EMBL" id="SKFH01000007">
    <property type="protein sequence ID" value="TCZ73269.1"/>
    <property type="molecule type" value="Genomic_DNA"/>
</dbReference>
<evidence type="ECO:0000313" key="1">
    <source>
        <dbReference type="EMBL" id="TCZ73269.1"/>
    </source>
</evidence>
<dbReference type="Pfam" id="PF14356">
    <property type="entry name" value="DUF4403"/>
    <property type="match status" value="1"/>
</dbReference>
<proteinExistence type="predicted"/>
<sequence length="561" mass="61846">MRVDGPGVRVGDSFKRVAGRIMRAGGHFTRAGAPFMRAGACCTATGGRFTPTGGSSPRGGHGDAHGAVVRETHMVRWSGRRTWCVFTILPILHPMKRLLTAFLLLLTASAFAQKGLTDSARRVLDSLPESDIDIPITIKLRPLFALAEKKVDTAFASPGWPAGWVQPDCATRYKYHLRRSPLRFSASGTAFNLQFTGYYKIIGSSRACVKGTVLSPWTPECSCGISESERRVLIGFGATFSLQADYRLLTKIVRPEPQALDKCTVCFWGQDVTSTVIDGIRAKLDASKKELEDSFGVVNLRPYLQQAWNKLSTVYAIPGAGFFSLHPKRLRMENISAQNDLLHISIGISATPVVSLVRPGEASTPVPNLSNAAHPGGFNIYLEAALQYDSMSQVMNQYMLHKRFDISDGLFKKYIVVEGVRVTSDTSGNLRFQLDFSGSFNGTAVFIGKPIYDAVQKTIEVQELEYDLQTKSVLLKTAKWLFSKKITTELQKYTTFPMQPYYDSAAKTINEWLNKEWTKGIKGAGSVSDLKITGLWALPDHLKIRTNCAGKLAVVVNEINL</sequence>
<accession>A0A4R4E1M8</accession>
<keyword evidence="2" id="KW-1185">Reference proteome</keyword>
<comment type="caution">
    <text evidence="1">The sequence shown here is derived from an EMBL/GenBank/DDBJ whole genome shotgun (WGS) entry which is preliminary data.</text>
</comment>
<protein>
    <submittedName>
        <fullName evidence="1">DUF4403 family protein</fullName>
    </submittedName>
</protein>
<organism evidence="1 2">
    <name type="scientific">Flaviaesturariibacter aridisoli</name>
    <dbReference type="NCBI Taxonomy" id="2545761"/>
    <lineage>
        <taxon>Bacteria</taxon>
        <taxon>Pseudomonadati</taxon>
        <taxon>Bacteroidota</taxon>
        <taxon>Chitinophagia</taxon>
        <taxon>Chitinophagales</taxon>
        <taxon>Chitinophagaceae</taxon>
        <taxon>Flaviaestuariibacter</taxon>
    </lineage>
</organism>